<reference evidence="1 2" key="1">
    <citation type="submission" date="2017-03" db="EMBL/GenBank/DDBJ databases">
        <authorList>
            <person name="Afonso C.L."/>
            <person name="Miller P.J."/>
            <person name="Scott M.A."/>
            <person name="Spackman E."/>
            <person name="Goraichik I."/>
            <person name="Dimitrov K.M."/>
            <person name="Suarez D.L."/>
            <person name="Swayne D.E."/>
        </authorList>
    </citation>
    <scope>NUCLEOTIDE SEQUENCE [LARGE SCALE GENOMIC DNA]</scope>
    <source>
        <strain evidence="1">Genome sequencing of Nitrospira japonica strain NJ11</strain>
    </source>
</reference>
<dbReference type="AlphaFoldDB" id="A0A1W1I045"/>
<dbReference type="KEGG" id="nja:NSJP_0203"/>
<keyword evidence="2" id="KW-1185">Reference proteome</keyword>
<sequence length="101" mass="11342">MQMLMVVFRSSLKERVHELLHKCDVRAFTEVNQTIGYGQTGPADGLSFFPGTNTVILVSLDDDHVTRVTNSVLAWCEEAAKHPGWKKPALRVFAWPCTQVI</sequence>
<proteinExistence type="predicted"/>
<dbReference type="RefSeq" id="WP_080885074.1">
    <property type="nucleotide sequence ID" value="NZ_LT828648.1"/>
</dbReference>
<organism evidence="1 2">
    <name type="scientific">Nitrospira japonica</name>
    <dbReference type="NCBI Taxonomy" id="1325564"/>
    <lineage>
        <taxon>Bacteria</taxon>
        <taxon>Pseudomonadati</taxon>
        <taxon>Nitrospirota</taxon>
        <taxon>Nitrospiria</taxon>
        <taxon>Nitrospirales</taxon>
        <taxon>Nitrospiraceae</taxon>
        <taxon>Nitrospira</taxon>
    </lineage>
</organism>
<dbReference type="OrthoDB" id="9793097at2"/>
<evidence type="ECO:0000313" key="2">
    <source>
        <dbReference type="Proteomes" id="UP000192042"/>
    </source>
</evidence>
<evidence type="ECO:0008006" key="3">
    <source>
        <dbReference type="Google" id="ProtNLM"/>
    </source>
</evidence>
<dbReference type="InterPro" id="IPR011322">
    <property type="entry name" value="N-reg_PII-like_a/b"/>
</dbReference>
<dbReference type="InterPro" id="IPR015867">
    <property type="entry name" value="N-reg_PII/ATP_PRibTrfase_C"/>
</dbReference>
<dbReference type="Gene3D" id="3.30.70.120">
    <property type="match status" value="1"/>
</dbReference>
<name>A0A1W1I045_9BACT</name>
<dbReference type="SUPFAM" id="SSF54913">
    <property type="entry name" value="GlnB-like"/>
    <property type="match status" value="1"/>
</dbReference>
<evidence type="ECO:0000313" key="1">
    <source>
        <dbReference type="EMBL" id="SLM46375.1"/>
    </source>
</evidence>
<dbReference type="STRING" id="1325564.NSJP_0203"/>
<dbReference type="EMBL" id="LT828648">
    <property type="protein sequence ID" value="SLM46375.1"/>
    <property type="molecule type" value="Genomic_DNA"/>
</dbReference>
<protein>
    <recommendedName>
        <fullName evidence="3">Nitrogen regulatory protein P-II</fullName>
    </recommendedName>
</protein>
<dbReference type="Proteomes" id="UP000192042">
    <property type="component" value="Chromosome I"/>
</dbReference>
<accession>A0A1W1I045</accession>
<gene>
    <name evidence="1" type="ORF">NSJP_0203</name>
</gene>